<organism evidence="1 2">
    <name type="scientific">Campylobacter concisus</name>
    <dbReference type="NCBI Taxonomy" id="199"/>
    <lineage>
        <taxon>Bacteria</taxon>
        <taxon>Pseudomonadati</taxon>
        <taxon>Campylobacterota</taxon>
        <taxon>Epsilonproteobacteria</taxon>
        <taxon>Campylobacterales</taxon>
        <taxon>Campylobacteraceae</taxon>
        <taxon>Campylobacter</taxon>
    </lineage>
</organism>
<keyword evidence="1" id="KW-0614">Plasmid</keyword>
<evidence type="ECO:0000313" key="2">
    <source>
        <dbReference type="Proteomes" id="UP000241854"/>
    </source>
</evidence>
<geneLocation type="plasmid" evidence="2">
    <name>picon</name>
</geneLocation>
<proteinExistence type="predicted"/>
<accession>A0A2R4P370</accession>
<reference evidence="1 2" key="1">
    <citation type="journal article" date="2018" name="Emerg. Microbes Infect.">
        <title>Genomic analysis of oral Campylobacter concisus strains identified a potential bacterial molecular marker associated with active Crohn's disease.</title>
        <authorList>
            <person name="Liu F."/>
            <person name="Ma R."/>
            <person name="Tay C.Y.A."/>
            <person name="Octavia S."/>
            <person name="Lan R."/>
            <person name="Chung H.K.L."/>
            <person name="Riordan S.M."/>
            <person name="Grimm M.C."/>
            <person name="Leong R.W."/>
            <person name="Tanaka M.M."/>
            <person name="Connor S."/>
            <person name="Zhang L."/>
        </authorList>
    </citation>
    <scope>NUCLEOTIDE SEQUENCE [LARGE SCALE GENOMIC DNA]</scope>
    <source>
        <strain evidence="1 2">P2CDO4</strain>
        <plasmid evidence="1">pICON</plasmid>
    </source>
</reference>
<sequence length="147" mass="17486">MNGMIKNIQIHINPKGEEVKPILVYDKLLLDYKLLFDYKEIKVNIPASEICVVIERFPLSEEETKKEKIYKEYSIAVCFRDALGKKIEDFRFRYDKLKSKEDLSKELTRKLLEFFALEDKKTDYILLQDDNEKILEIFCNVLKSIEP</sequence>
<dbReference type="EMBL" id="CP021643">
    <property type="protein sequence ID" value="AVX45104.1"/>
    <property type="molecule type" value="Genomic_DNA"/>
</dbReference>
<evidence type="ECO:0000313" key="1">
    <source>
        <dbReference type="EMBL" id="AVX45104.1"/>
    </source>
</evidence>
<name>A0A2R4P370_9BACT</name>
<gene>
    <name evidence="1" type="ORF">CCS77_2098</name>
</gene>
<dbReference type="Proteomes" id="UP000241854">
    <property type="component" value="Plasmid pICON"/>
</dbReference>
<protein>
    <submittedName>
        <fullName evidence="1">Uncharacterized protein</fullName>
    </submittedName>
</protein>
<dbReference type="AlphaFoldDB" id="A0A2R4P370"/>